<dbReference type="Proteomes" id="UP001501599">
    <property type="component" value="Unassembled WGS sequence"/>
</dbReference>
<dbReference type="EMBL" id="BAAAQT010000001">
    <property type="protein sequence ID" value="GAA2170390.1"/>
    <property type="molecule type" value="Genomic_DNA"/>
</dbReference>
<dbReference type="SUPFAM" id="SSF53850">
    <property type="entry name" value="Periplasmic binding protein-like II"/>
    <property type="match status" value="1"/>
</dbReference>
<dbReference type="PROSITE" id="PS51257">
    <property type="entry name" value="PROKAR_LIPOPROTEIN"/>
    <property type="match status" value="1"/>
</dbReference>
<feature type="region of interest" description="Disordered" evidence="1">
    <location>
        <begin position="270"/>
        <end position="338"/>
    </location>
</feature>
<evidence type="ECO:0000313" key="3">
    <source>
        <dbReference type="EMBL" id="GAA2170390.1"/>
    </source>
</evidence>
<dbReference type="InterPro" id="IPR050490">
    <property type="entry name" value="Bact_solute-bd_prot1"/>
</dbReference>
<comment type="caution">
    <text evidence="3">The sequence shown here is derived from an EMBL/GenBank/DDBJ whole genome shotgun (WGS) entry which is preliminary data.</text>
</comment>
<feature type="signal peptide" evidence="2">
    <location>
        <begin position="1"/>
        <end position="20"/>
    </location>
</feature>
<sequence>MRLSRIATTSVACAAAFALAACSTGSDPEPAASQEPTGPSLRMLVDGTPAEVDALQAEVDAWSEDSGSSVRIVLASDLEQQLAESFANANPPDVFALSTTMLERYDGYLEAYGRLATADDLVPWLLDAVASGGELQCAPRSVDATMLAISEDAWAEAGLGDGDVPTTWEQLEAIGARLTTDDRAGLAIDPDAAHLGVLLAQAGGTLVDEAGAAADSPENVAALDLVQRMVEAETLAWPADLDAGSAAEALATGDAAMAYVDLEALLAAEAAAPAPSEEPSEEPGEGSDPDAPAGSAEPSATQDPAASDDPAASASPSTSPSATAEDDADQDDAEQDATDASSLLEGVRLVPLPVGPANGATFATATCWALPADTRTGDEARDLVAALLEPEAQVALADATGTVPVTTSGGTAFAEAHPERAPVVDAVASATSLETALGPQEATDALDETLATLASAGVEADAPALLAELQERLEQQLDEG</sequence>
<dbReference type="PANTHER" id="PTHR43649">
    <property type="entry name" value="ARABINOSE-BINDING PROTEIN-RELATED"/>
    <property type="match status" value="1"/>
</dbReference>
<reference evidence="4" key="1">
    <citation type="journal article" date="2019" name="Int. J. Syst. Evol. Microbiol.">
        <title>The Global Catalogue of Microorganisms (GCM) 10K type strain sequencing project: providing services to taxonomists for standard genome sequencing and annotation.</title>
        <authorList>
            <consortium name="The Broad Institute Genomics Platform"/>
            <consortium name="The Broad Institute Genome Sequencing Center for Infectious Disease"/>
            <person name="Wu L."/>
            <person name="Ma J."/>
        </authorList>
    </citation>
    <scope>NUCLEOTIDE SEQUENCE [LARGE SCALE GENOMIC DNA]</scope>
    <source>
        <strain evidence="4">JCM 16026</strain>
    </source>
</reference>
<protein>
    <recommendedName>
        <fullName evidence="5">Carbohydrate ABC transporter substrate-binding protein</fullName>
    </recommendedName>
</protein>
<dbReference type="PANTHER" id="PTHR43649:SF12">
    <property type="entry name" value="DIACETYLCHITOBIOSE BINDING PROTEIN DASA"/>
    <property type="match status" value="1"/>
</dbReference>
<feature type="compositionally biased region" description="Acidic residues" evidence="1">
    <location>
        <begin position="278"/>
        <end position="288"/>
    </location>
</feature>
<accession>A0ABP5M8R6</accession>
<feature type="compositionally biased region" description="Low complexity" evidence="1">
    <location>
        <begin position="298"/>
        <end position="323"/>
    </location>
</feature>
<dbReference type="Pfam" id="PF13416">
    <property type="entry name" value="SBP_bac_8"/>
    <property type="match status" value="1"/>
</dbReference>
<feature type="chain" id="PRO_5046497590" description="Carbohydrate ABC transporter substrate-binding protein" evidence="2">
    <location>
        <begin position="21"/>
        <end position="480"/>
    </location>
</feature>
<proteinExistence type="predicted"/>
<dbReference type="Gene3D" id="3.40.190.10">
    <property type="entry name" value="Periplasmic binding protein-like II"/>
    <property type="match status" value="2"/>
</dbReference>
<dbReference type="InterPro" id="IPR006059">
    <property type="entry name" value="SBP"/>
</dbReference>
<evidence type="ECO:0000256" key="2">
    <source>
        <dbReference type="SAM" id="SignalP"/>
    </source>
</evidence>
<organism evidence="3 4">
    <name type="scientific">Agrococcus versicolor</name>
    <dbReference type="NCBI Taxonomy" id="501482"/>
    <lineage>
        <taxon>Bacteria</taxon>
        <taxon>Bacillati</taxon>
        <taxon>Actinomycetota</taxon>
        <taxon>Actinomycetes</taxon>
        <taxon>Micrococcales</taxon>
        <taxon>Microbacteriaceae</taxon>
        <taxon>Agrococcus</taxon>
    </lineage>
</organism>
<gene>
    <name evidence="3" type="ORF">GCM10009846_00600</name>
</gene>
<feature type="compositionally biased region" description="Acidic residues" evidence="1">
    <location>
        <begin position="324"/>
        <end position="337"/>
    </location>
</feature>
<evidence type="ECO:0000256" key="1">
    <source>
        <dbReference type="SAM" id="MobiDB-lite"/>
    </source>
</evidence>
<keyword evidence="4" id="KW-1185">Reference proteome</keyword>
<evidence type="ECO:0008006" key="5">
    <source>
        <dbReference type="Google" id="ProtNLM"/>
    </source>
</evidence>
<dbReference type="RefSeq" id="WP_344339154.1">
    <property type="nucleotide sequence ID" value="NZ_BAAAQT010000001.1"/>
</dbReference>
<name>A0ABP5M8R6_9MICO</name>
<evidence type="ECO:0000313" key="4">
    <source>
        <dbReference type="Proteomes" id="UP001501599"/>
    </source>
</evidence>
<keyword evidence="2" id="KW-0732">Signal</keyword>